<dbReference type="Pfam" id="PF00072">
    <property type="entry name" value="Response_reg"/>
    <property type="match status" value="1"/>
</dbReference>
<dbReference type="SUPFAM" id="SSF46894">
    <property type="entry name" value="C-terminal effector domain of the bipartite response regulators"/>
    <property type="match status" value="1"/>
</dbReference>
<proteinExistence type="predicted"/>
<evidence type="ECO:0000313" key="7">
    <source>
        <dbReference type="Proteomes" id="UP001500064"/>
    </source>
</evidence>
<dbReference type="InterPro" id="IPR001789">
    <property type="entry name" value="Sig_transdc_resp-reg_receiver"/>
</dbReference>
<feature type="domain" description="Response regulatory" evidence="5">
    <location>
        <begin position="6"/>
        <end position="122"/>
    </location>
</feature>
<evidence type="ECO:0000259" key="4">
    <source>
        <dbReference type="PROSITE" id="PS50043"/>
    </source>
</evidence>
<dbReference type="Proteomes" id="UP001500064">
    <property type="component" value="Unassembled WGS sequence"/>
</dbReference>
<dbReference type="RefSeq" id="WP_346106798.1">
    <property type="nucleotide sequence ID" value="NZ_BAAAMU010000026.1"/>
</dbReference>
<dbReference type="SMART" id="SM00421">
    <property type="entry name" value="HTH_LUXR"/>
    <property type="match status" value="1"/>
</dbReference>
<dbReference type="InterPro" id="IPR039420">
    <property type="entry name" value="WalR-like"/>
</dbReference>
<dbReference type="CDD" id="cd17535">
    <property type="entry name" value="REC_NarL-like"/>
    <property type="match status" value="1"/>
</dbReference>
<protein>
    <submittedName>
        <fullName evidence="6">Response regulator transcription factor</fullName>
    </submittedName>
</protein>
<evidence type="ECO:0000259" key="5">
    <source>
        <dbReference type="PROSITE" id="PS50110"/>
    </source>
</evidence>
<dbReference type="PRINTS" id="PR00038">
    <property type="entry name" value="HTHLUXR"/>
</dbReference>
<name>A0ABN2FCJ9_9ACTN</name>
<reference evidence="6 7" key="1">
    <citation type="journal article" date="2019" name="Int. J. Syst. Evol. Microbiol.">
        <title>The Global Catalogue of Microorganisms (GCM) 10K type strain sequencing project: providing services to taxonomists for standard genome sequencing and annotation.</title>
        <authorList>
            <consortium name="The Broad Institute Genomics Platform"/>
            <consortium name="The Broad Institute Genome Sequencing Center for Infectious Disease"/>
            <person name="Wu L."/>
            <person name="Ma J."/>
        </authorList>
    </citation>
    <scope>NUCLEOTIDE SEQUENCE [LARGE SCALE GENOMIC DNA]</scope>
    <source>
        <strain evidence="6 7">JCM 13929</strain>
    </source>
</reference>
<evidence type="ECO:0000256" key="3">
    <source>
        <dbReference type="PROSITE-ProRule" id="PRU00169"/>
    </source>
</evidence>
<dbReference type="PROSITE" id="PS50043">
    <property type="entry name" value="HTH_LUXR_2"/>
    <property type="match status" value="1"/>
</dbReference>
<organism evidence="6 7">
    <name type="scientific">Nonomuraea maheshkhaliensis</name>
    <dbReference type="NCBI Taxonomy" id="419590"/>
    <lineage>
        <taxon>Bacteria</taxon>
        <taxon>Bacillati</taxon>
        <taxon>Actinomycetota</taxon>
        <taxon>Actinomycetes</taxon>
        <taxon>Streptosporangiales</taxon>
        <taxon>Streptosporangiaceae</taxon>
        <taxon>Nonomuraea</taxon>
    </lineage>
</organism>
<gene>
    <name evidence="6" type="ORF">GCM10009733_040260</name>
</gene>
<feature type="modified residue" description="4-aspartylphosphate" evidence="3">
    <location>
        <position position="57"/>
    </location>
</feature>
<dbReference type="PANTHER" id="PTHR43214">
    <property type="entry name" value="TWO-COMPONENT RESPONSE REGULATOR"/>
    <property type="match status" value="1"/>
</dbReference>
<dbReference type="Pfam" id="PF00196">
    <property type="entry name" value="GerE"/>
    <property type="match status" value="1"/>
</dbReference>
<sequence>MNGELRVLVVDDHPVVRRGLRAMLSGEHWVGEVLETGTVAAAVRTAVTEAVDLVAMDVALPDGDGIDATARILRARPDTKVLILTMADDEDIATRALRAGARGYVLKLTDPETVVDALRAVAAGSIVLGPSVGSALLTAASRELAALPAPFDQLTERERQIVTLLAKGDSNARIARQLGVSEKTIRNQLTPLFTKLGVTDRVQAALRARDAGFGT</sequence>
<keyword evidence="2" id="KW-0238">DNA-binding</keyword>
<dbReference type="SUPFAM" id="SSF52172">
    <property type="entry name" value="CheY-like"/>
    <property type="match status" value="1"/>
</dbReference>
<dbReference type="Gene3D" id="3.40.50.2300">
    <property type="match status" value="1"/>
</dbReference>
<comment type="caution">
    <text evidence="6">The sequence shown here is derived from an EMBL/GenBank/DDBJ whole genome shotgun (WGS) entry which is preliminary data.</text>
</comment>
<evidence type="ECO:0000313" key="6">
    <source>
        <dbReference type="EMBL" id="GAA1639028.1"/>
    </source>
</evidence>
<dbReference type="PROSITE" id="PS50110">
    <property type="entry name" value="RESPONSE_REGULATORY"/>
    <property type="match status" value="1"/>
</dbReference>
<dbReference type="InterPro" id="IPR000792">
    <property type="entry name" value="Tscrpt_reg_LuxR_C"/>
</dbReference>
<keyword evidence="7" id="KW-1185">Reference proteome</keyword>
<evidence type="ECO:0000256" key="2">
    <source>
        <dbReference type="ARBA" id="ARBA00023125"/>
    </source>
</evidence>
<dbReference type="InterPro" id="IPR016032">
    <property type="entry name" value="Sig_transdc_resp-reg_C-effctor"/>
</dbReference>
<evidence type="ECO:0000256" key="1">
    <source>
        <dbReference type="ARBA" id="ARBA00022553"/>
    </source>
</evidence>
<dbReference type="InterPro" id="IPR011006">
    <property type="entry name" value="CheY-like_superfamily"/>
</dbReference>
<dbReference type="SMART" id="SM00448">
    <property type="entry name" value="REC"/>
    <property type="match status" value="1"/>
</dbReference>
<dbReference type="CDD" id="cd06170">
    <property type="entry name" value="LuxR_C_like"/>
    <property type="match status" value="1"/>
</dbReference>
<keyword evidence="1 3" id="KW-0597">Phosphoprotein</keyword>
<feature type="domain" description="HTH luxR-type" evidence="4">
    <location>
        <begin position="147"/>
        <end position="212"/>
    </location>
</feature>
<accession>A0ABN2FCJ9</accession>
<dbReference type="EMBL" id="BAAAMU010000026">
    <property type="protein sequence ID" value="GAA1639028.1"/>
    <property type="molecule type" value="Genomic_DNA"/>
</dbReference>
<dbReference type="InterPro" id="IPR058245">
    <property type="entry name" value="NreC/VraR/RcsB-like_REC"/>
</dbReference>